<evidence type="ECO:0000313" key="8">
    <source>
        <dbReference type="Proteomes" id="UP000298159"/>
    </source>
</evidence>
<name>A0A4Z1DAX8_9ACTN</name>
<evidence type="ECO:0000256" key="2">
    <source>
        <dbReference type="ARBA" id="ARBA00023125"/>
    </source>
</evidence>
<gene>
    <name evidence="7" type="ORF">E5083_07385</name>
</gene>
<dbReference type="SUPFAM" id="SSF48498">
    <property type="entry name" value="Tetracyclin repressor-like, C-terminal domain"/>
    <property type="match status" value="1"/>
</dbReference>
<feature type="region of interest" description="Disordered" evidence="5">
    <location>
        <begin position="1"/>
        <end position="64"/>
    </location>
</feature>
<evidence type="ECO:0000256" key="3">
    <source>
        <dbReference type="ARBA" id="ARBA00023163"/>
    </source>
</evidence>
<keyword evidence="3" id="KW-0804">Transcription</keyword>
<evidence type="ECO:0000259" key="6">
    <source>
        <dbReference type="PROSITE" id="PS50977"/>
    </source>
</evidence>
<dbReference type="SUPFAM" id="SSF46689">
    <property type="entry name" value="Homeodomain-like"/>
    <property type="match status" value="1"/>
</dbReference>
<dbReference type="Pfam" id="PF17940">
    <property type="entry name" value="TetR_C_31"/>
    <property type="match status" value="1"/>
</dbReference>
<dbReference type="PANTHER" id="PTHR30055">
    <property type="entry name" value="HTH-TYPE TRANSCRIPTIONAL REGULATOR RUTR"/>
    <property type="match status" value="1"/>
</dbReference>
<evidence type="ECO:0000256" key="4">
    <source>
        <dbReference type="PROSITE-ProRule" id="PRU00335"/>
    </source>
</evidence>
<dbReference type="GO" id="GO:0000976">
    <property type="term" value="F:transcription cis-regulatory region binding"/>
    <property type="evidence" value="ECO:0007669"/>
    <property type="project" value="TreeGrafter"/>
</dbReference>
<dbReference type="InterPro" id="IPR009057">
    <property type="entry name" value="Homeodomain-like_sf"/>
</dbReference>
<proteinExistence type="predicted"/>
<evidence type="ECO:0000256" key="5">
    <source>
        <dbReference type="SAM" id="MobiDB-lite"/>
    </source>
</evidence>
<dbReference type="Pfam" id="PF00440">
    <property type="entry name" value="TetR_N"/>
    <property type="match status" value="1"/>
</dbReference>
<dbReference type="InterPro" id="IPR036271">
    <property type="entry name" value="Tet_transcr_reg_TetR-rel_C_sf"/>
</dbReference>
<feature type="compositionally biased region" description="Low complexity" evidence="5">
    <location>
        <begin position="8"/>
        <end position="21"/>
    </location>
</feature>
<dbReference type="Proteomes" id="UP000298159">
    <property type="component" value="Unassembled WGS sequence"/>
</dbReference>
<reference evidence="7 8" key="1">
    <citation type="submission" date="2019-04" db="EMBL/GenBank/DDBJ databases">
        <title>Streptomyces sp. nov. Bv016 isolated from bark of Buahinia variegata.</title>
        <authorList>
            <person name="Kanchanasin P."/>
            <person name="Tanasupawat S."/>
            <person name="Yuki M."/>
            <person name="Kudo T."/>
        </authorList>
    </citation>
    <scope>NUCLEOTIDE SEQUENCE [LARGE SCALE GENOMIC DNA]</scope>
    <source>
        <strain evidence="7 8">Bv016</strain>
    </source>
</reference>
<dbReference type="GO" id="GO:0003700">
    <property type="term" value="F:DNA-binding transcription factor activity"/>
    <property type="evidence" value="ECO:0007669"/>
    <property type="project" value="TreeGrafter"/>
</dbReference>
<dbReference type="InterPro" id="IPR050109">
    <property type="entry name" value="HTH-type_TetR-like_transc_reg"/>
</dbReference>
<sequence length="252" mass="27325">MPTVRAATSSTRSTWSSCSRTPGPSRPAGRSAPSDESAPLLTDGCGSLSRTTDQLPTGQAGYADRMPRQVDHAVRLAAVEDAVIAIAADAGFDAVTIRAVAKRVGASTSVVTHYVGSREELLCNAVRRELDSRRAEAEAAARDLDGRAALRAVVEWAVLSPSERTHRFWLALVLSAAGQPTLREELDRFNRWWTRQIEELLREAGSADPARETDLISLFVDGIVVSGFDAGQAWTPERRTWLLDAVWATLSI</sequence>
<dbReference type="EMBL" id="SRRT01000002">
    <property type="protein sequence ID" value="TGN79446.1"/>
    <property type="molecule type" value="Genomic_DNA"/>
</dbReference>
<dbReference type="PANTHER" id="PTHR30055:SF234">
    <property type="entry name" value="HTH-TYPE TRANSCRIPTIONAL REGULATOR BETI"/>
    <property type="match status" value="1"/>
</dbReference>
<feature type="DNA-binding region" description="H-T-H motif" evidence="4">
    <location>
        <begin position="96"/>
        <end position="115"/>
    </location>
</feature>
<accession>A0A4Z1DAX8</accession>
<protein>
    <submittedName>
        <fullName evidence="7">TetR/AcrR family transcriptional regulator</fullName>
    </submittedName>
</protein>
<dbReference type="Gene3D" id="1.10.357.10">
    <property type="entry name" value="Tetracycline Repressor, domain 2"/>
    <property type="match status" value="1"/>
</dbReference>
<evidence type="ECO:0000256" key="1">
    <source>
        <dbReference type="ARBA" id="ARBA00023015"/>
    </source>
</evidence>
<keyword evidence="2 4" id="KW-0238">DNA-binding</keyword>
<organism evidence="7 8">
    <name type="scientific">Streptomyces bauhiniae</name>
    <dbReference type="NCBI Taxonomy" id="2340725"/>
    <lineage>
        <taxon>Bacteria</taxon>
        <taxon>Bacillati</taxon>
        <taxon>Actinomycetota</taxon>
        <taxon>Actinomycetes</taxon>
        <taxon>Kitasatosporales</taxon>
        <taxon>Streptomycetaceae</taxon>
        <taxon>Streptomyces</taxon>
    </lineage>
</organism>
<dbReference type="InterPro" id="IPR001647">
    <property type="entry name" value="HTH_TetR"/>
</dbReference>
<keyword evidence="8" id="KW-1185">Reference proteome</keyword>
<comment type="caution">
    <text evidence="7">The sequence shown here is derived from an EMBL/GenBank/DDBJ whole genome shotgun (WGS) entry which is preliminary data.</text>
</comment>
<feature type="domain" description="HTH tetR-type" evidence="6">
    <location>
        <begin position="73"/>
        <end position="133"/>
    </location>
</feature>
<keyword evidence="1" id="KW-0805">Transcription regulation</keyword>
<feature type="compositionally biased region" description="Polar residues" evidence="5">
    <location>
        <begin position="48"/>
        <end position="57"/>
    </location>
</feature>
<dbReference type="PROSITE" id="PS50977">
    <property type="entry name" value="HTH_TETR_2"/>
    <property type="match status" value="1"/>
</dbReference>
<evidence type="ECO:0000313" key="7">
    <source>
        <dbReference type="EMBL" id="TGN79446.1"/>
    </source>
</evidence>
<dbReference type="AlphaFoldDB" id="A0A4Z1DAX8"/>
<dbReference type="InterPro" id="IPR041583">
    <property type="entry name" value="TetR_C_31"/>
</dbReference>